<dbReference type="InterPro" id="IPR002925">
    <property type="entry name" value="Dienelactn_hydro"/>
</dbReference>
<dbReference type="GO" id="GO:0016787">
    <property type="term" value="F:hydrolase activity"/>
    <property type="evidence" value="ECO:0007669"/>
    <property type="project" value="InterPro"/>
</dbReference>
<dbReference type="Gene3D" id="3.40.50.1820">
    <property type="entry name" value="alpha/beta hydrolase"/>
    <property type="match status" value="1"/>
</dbReference>
<protein>
    <submittedName>
        <fullName evidence="2">Carboxymethylenebutenolidase</fullName>
    </submittedName>
</protein>
<dbReference type="STRING" id="1379680.GCA_001612615_05205"/>
<evidence type="ECO:0000313" key="2">
    <source>
        <dbReference type="EMBL" id="SNY87119.1"/>
    </source>
</evidence>
<name>A0A285LQC9_9NOCA</name>
<dbReference type="PANTHER" id="PTHR46623:SF6">
    <property type="entry name" value="ALPHA_BETA-HYDROLASES SUPERFAMILY PROTEIN"/>
    <property type="match status" value="1"/>
</dbReference>
<dbReference type="InterPro" id="IPR051049">
    <property type="entry name" value="Dienelactone_hydrolase-like"/>
</dbReference>
<accession>A0A285LQC9</accession>
<dbReference type="Pfam" id="PF01738">
    <property type="entry name" value="DLH"/>
    <property type="match status" value="1"/>
</dbReference>
<reference evidence="3" key="1">
    <citation type="submission" date="2017-09" db="EMBL/GenBank/DDBJ databases">
        <authorList>
            <person name="Varghese N."/>
            <person name="Submissions S."/>
        </authorList>
    </citation>
    <scope>NUCLEOTIDE SEQUENCE [LARGE SCALE GENOMIC DNA]</scope>
    <source>
        <strain evidence="3">DSM 45537</strain>
    </source>
</reference>
<dbReference type="InterPro" id="IPR029058">
    <property type="entry name" value="AB_hydrolase_fold"/>
</dbReference>
<dbReference type="Proteomes" id="UP000219565">
    <property type="component" value="Unassembled WGS sequence"/>
</dbReference>
<sequence>MNGGAEGTSVPDFHRAGIAASVPEKLRVMAAHVQILAKISGSPYAGFMSGIYDDIAPLRGGDDLEQRPTEGSRVPITVIEPEGNSRGGIVVLHESREFSGALLEFMRALAIEGWTVVAPNLFHRANGDEPEHEVFGDELFDDFDACFDWLTRRGVFPDCIGVLGFDHAGTAAFLVATNRPIGAAVSIAAAGITEPLTDEAEALVRVAPNLQAPWLGLFGSDDPNTPPADVDRLRDAAARASVASLVVTYPGLHHRADNPGADDDDNTTAIASQTRIFDWFDSNLR</sequence>
<dbReference type="SUPFAM" id="SSF53474">
    <property type="entry name" value="alpha/beta-Hydrolases"/>
    <property type="match status" value="1"/>
</dbReference>
<dbReference type="EMBL" id="OBEG01000004">
    <property type="protein sequence ID" value="SNY87119.1"/>
    <property type="molecule type" value="Genomic_DNA"/>
</dbReference>
<proteinExistence type="predicted"/>
<organism evidence="2 3">
    <name type="scientific">Nocardia amikacinitolerans</name>
    <dbReference type="NCBI Taxonomy" id="756689"/>
    <lineage>
        <taxon>Bacteria</taxon>
        <taxon>Bacillati</taxon>
        <taxon>Actinomycetota</taxon>
        <taxon>Actinomycetes</taxon>
        <taxon>Mycobacteriales</taxon>
        <taxon>Nocardiaceae</taxon>
        <taxon>Nocardia</taxon>
    </lineage>
</organism>
<evidence type="ECO:0000259" key="1">
    <source>
        <dbReference type="Pfam" id="PF01738"/>
    </source>
</evidence>
<gene>
    <name evidence="2" type="ORF">SAMN04244553_4057</name>
</gene>
<feature type="domain" description="Dienelactone hydrolase" evidence="1">
    <location>
        <begin position="78"/>
        <end position="282"/>
    </location>
</feature>
<evidence type="ECO:0000313" key="3">
    <source>
        <dbReference type="Proteomes" id="UP000219565"/>
    </source>
</evidence>
<keyword evidence="3" id="KW-1185">Reference proteome</keyword>
<dbReference type="PANTHER" id="PTHR46623">
    <property type="entry name" value="CARBOXYMETHYLENEBUTENOLIDASE-RELATED"/>
    <property type="match status" value="1"/>
</dbReference>
<dbReference type="AlphaFoldDB" id="A0A285LQC9"/>